<accession>A0A9J6E8L8</accession>
<reference evidence="2" key="2">
    <citation type="submission" date="2021-09" db="EMBL/GenBank/DDBJ databases">
        <authorList>
            <person name="Jia N."/>
            <person name="Wang J."/>
            <person name="Shi W."/>
            <person name="Du L."/>
            <person name="Sun Y."/>
            <person name="Zhan W."/>
            <person name="Jiang J."/>
            <person name="Wang Q."/>
            <person name="Zhang B."/>
            <person name="Ji P."/>
            <person name="Sakyi L.B."/>
            <person name="Cui X."/>
            <person name="Yuan T."/>
            <person name="Jiang B."/>
            <person name="Yang W."/>
            <person name="Lam T.T.-Y."/>
            <person name="Chang Q."/>
            <person name="Ding S."/>
            <person name="Wang X."/>
            <person name="Zhu J."/>
            <person name="Ruan X."/>
            <person name="Zhao L."/>
            <person name="Wei J."/>
            <person name="Que T."/>
            <person name="Du C."/>
            <person name="Cheng J."/>
            <person name="Dai P."/>
            <person name="Han X."/>
            <person name="Huang E."/>
            <person name="Gao Y."/>
            <person name="Liu J."/>
            <person name="Shao H."/>
            <person name="Ye R."/>
            <person name="Li L."/>
            <person name="Wei W."/>
            <person name="Wang X."/>
            <person name="Wang C."/>
            <person name="Huo Q."/>
            <person name="Li W."/>
            <person name="Guo W."/>
            <person name="Chen H."/>
            <person name="Chen S."/>
            <person name="Zhou L."/>
            <person name="Zhou L."/>
            <person name="Ni X."/>
            <person name="Tian J."/>
            <person name="Zhou Y."/>
            <person name="Sheng Y."/>
            <person name="Liu T."/>
            <person name="Pan Y."/>
            <person name="Xia L."/>
            <person name="Li J."/>
            <person name="Zhao F."/>
            <person name="Cao W."/>
        </authorList>
    </citation>
    <scope>NUCLEOTIDE SEQUENCE</scope>
    <source>
        <strain evidence="2">Rmic-2018</strain>
        <tissue evidence="2">Larvae</tissue>
    </source>
</reference>
<dbReference type="AlphaFoldDB" id="A0A9J6E8L8"/>
<keyword evidence="1" id="KW-0175">Coiled coil</keyword>
<reference evidence="2" key="1">
    <citation type="journal article" date="2020" name="Cell">
        <title>Large-Scale Comparative Analyses of Tick Genomes Elucidate Their Genetic Diversity and Vector Capacities.</title>
        <authorList>
            <consortium name="Tick Genome and Microbiome Consortium (TIGMIC)"/>
            <person name="Jia N."/>
            <person name="Wang J."/>
            <person name="Shi W."/>
            <person name="Du L."/>
            <person name="Sun Y."/>
            <person name="Zhan W."/>
            <person name="Jiang J.F."/>
            <person name="Wang Q."/>
            <person name="Zhang B."/>
            <person name="Ji P."/>
            <person name="Bell-Sakyi L."/>
            <person name="Cui X.M."/>
            <person name="Yuan T.T."/>
            <person name="Jiang B.G."/>
            <person name="Yang W.F."/>
            <person name="Lam T.T."/>
            <person name="Chang Q.C."/>
            <person name="Ding S.J."/>
            <person name="Wang X.J."/>
            <person name="Zhu J.G."/>
            <person name="Ruan X.D."/>
            <person name="Zhao L."/>
            <person name="Wei J.T."/>
            <person name="Ye R.Z."/>
            <person name="Que T.C."/>
            <person name="Du C.H."/>
            <person name="Zhou Y.H."/>
            <person name="Cheng J.X."/>
            <person name="Dai P.F."/>
            <person name="Guo W.B."/>
            <person name="Han X.H."/>
            <person name="Huang E.J."/>
            <person name="Li L.F."/>
            <person name="Wei W."/>
            <person name="Gao Y.C."/>
            <person name="Liu J.Z."/>
            <person name="Shao H.Z."/>
            <person name="Wang X."/>
            <person name="Wang C.C."/>
            <person name="Yang T.C."/>
            <person name="Huo Q.B."/>
            <person name="Li W."/>
            <person name="Chen H.Y."/>
            <person name="Chen S.E."/>
            <person name="Zhou L.G."/>
            <person name="Ni X.B."/>
            <person name="Tian J.H."/>
            <person name="Sheng Y."/>
            <person name="Liu T."/>
            <person name="Pan Y.S."/>
            <person name="Xia L.Y."/>
            <person name="Li J."/>
            <person name="Zhao F."/>
            <person name="Cao W.C."/>
        </authorList>
    </citation>
    <scope>NUCLEOTIDE SEQUENCE</scope>
    <source>
        <strain evidence="2">Rmic-2018</strain>
    </source>
</reference>
<keyword evidence="3" id="KW-1185">Reference proteome</keyword>
<dbReference type="Proteomes" id="UP000821866">
    <property type="component" value="Chromosome 3"/>
</dbReference>
<dbReference type="VEuPathDB" id="VectorBase:LOC119165449"/>
<name>A0A9J6E8L8_RHIMP</name>
<evidence type="ECO:0000256" key="1">
    <source>
        <dbReference type="SAM" id="Coils"/>
    </source>
</evidence>
<gene>
    <name evidence="2" type="ORF">HPB51_010589</name>
</gene>
<dbReference type="EMBL" id="JABSTU010000005">
    <property type="protein sequence ID" value="KAH8030655.1"/>
    <property type="molecule type" value="Genomic_DNA"/>
</dbReference>
<evidence type="ECO:0000313" key="3">
    <source>
        <dbReference type="Proteomes" id="UP000821866"/>
    </source>
</evidence>
<feature type="coiled-coil region" evidence="1">
    <location>
        <begin position="13"/>
        <end position="99"/>
    </location>
</feature>
<comment type="caution">
    <text evidence="2">The sequence shown here is derived from an EMBL/GenBank/DDBJ whole genome shotgun (WGS) entry which is preliminary data.</text>
</comment>
<protein>
    <submittedName>
        <fullName evidence="2">Uncharacterized protein</fullName>
    </submittedName>
</protein>
<evidence type="ECO:0000313" key="2">
    <source>
        <dbReference type="EMBL" id="KAH8030655.1"/>
    </source>
</evidence>
<sequence>MIDMVRSSNIKWKEDLERKKKERLDVLDAERKKKRTAALVKELESKKQKLMEDTQLQVEGLQRTLDKVENEKSELKAEVVELKAEVVELKQNLAMAQQNAQPRVQQTDTGSIVTASGNDALSTTPVLSLSVEANGPSDDSRAAYFLDAARKIYGVRAKLIRQIWENETIIRTSVVKENWKQQMAKTVKVLQGCNEDTLKESERLDHFLQTQAAKRLAAKEKLEALHNERRRNFECSKDLLDEASCCRLLGGTPPNQPDEARRSHRASALGLRSRQRFEPGLNLSSC</sequence>
<organism evidence="2 3">
    <name type="scientific">Rhipicephalus microplus</name>
    <name type="common">Cattle tick</name>
    <name type="synonym">Boophilus microplus</name>
    <dbReference type="NCBI Taxonomy" id="6941"/>
    <lineage>
        <taxon>Eukaryota</taxon>
        <taxon>Metazoa</taxon>
        <taxon>Ecdysozoa</taxon>
        <taxon>Arthropoda</taxon>
        <taxon>Chelicerata</taxon>
        <taxon>Arachnida</taxon>
        <taxon>Acari</taxon>
        <taxon>Parasitiformes</taxon>
        <taxon>Ixodida</taxon>
        <taxon>Ixodoidea</taxon>
        <taxon>Ixodidae</taxon>
        <taxon>Rhipicephalinae</taxon>
        <taxon>Rhipicephalus</taxon>
        <taxon>Boophilus</taxon>
    </lineage>
</organism>
<proteinExistence type="predicted"/>